<organism evidence="3 4">
    <name type="scientific">Pelobates cultripes</name>
    <name type="common">Western spadefoot toad</name>
    <dbReference type="NCBI Taxonomy" id="61616"/>
    <lineage>
        <taxon>Eukaryota</taxon>
        <taxon>Metazoa</taxon>
        <taxon>Chordata</taxon>
        <taxon>Craniata</taxon>
        <taxon>Vertebrata</taxon>
        <taxon>Euteleostomi</taxon>
        <taxon>Amphibia</taxon>
        <taxon>Batrachia</taxon>
        <taxon>Anura</taxon>
        <taxon>Pelobatoidea</taxon>
        <taxon>Pelobatidae</taxon>
        <taxon>Pelobates</taxon>
    </lineage>
</organism>
<keyword evidence="3" id="KW-0675">Receptor</keyword>
<dbReference type="EMBL" id="OW240915">
    <property type="protein sequence ID" value="CAH2283156.1"/>
    <property type="molecule type" value="Genomic_DNA"/>
</dbReference>
<evidence type="ECO:0000256" key="1">
    <source>
        <dbReference type="SAM" id="MobiDB-lite"/>
    </source>
</evidence>
<dbReference type="PANTHER" id="PTHR46957:SF10">
    <property type="entry name" value="PROTEIN TYROSINE PHOSPHATASE, RECEPTOR TYPE, H"/>
    <property type="match status" value="1"/>
</dbReference>
<dbReference type="GO" id="GO:0004725">
    <property type="term" value="F:protein tyrosine phosphatase activity"/>
    <property type="evidence" value="ECO:0007669"/>
    <property type="project" value="InterPro"/>
</dbReference>
<evidence type="ECO:0000313" key="3">
    <source>
        <dbReference type="EMBL" id="CAH2283156.1"/>
    </source>
</evidence>
<protein>
    <submittedName>
        <fullName evidence="3">Receptor-type tyrosine- phosphatase H-like isoform X1</fullName>
    </submittedName>
</protein>
<feature type="non-terminal residue" evidence="3">
    <location>
        <position position="56"/>
    </location>
</feature>
<reference evidence="3" key="1">
    <citation type="submission" date="2022-03" db="EMBL/GenBank/DDBJ databases">
        <authorList>
            <person name="Alioto T."/>
            <person name="Alioto T."/>
            <person name="Gomez Garrido J."/>
        </authorList>
    </citation>
    <scope>NUCLEOTIDE SEQUENCE</scope>
</reference>
<dbReference type="Proteomes" id="UP001295444">
    <property type="component" value="Chromosome 04"/>
</dbReference>
<dbReference type="PROSITE" id="PS50055">
    <property type="entry name" value="TYR_PHOSPHATASE_PTP"/>
    <property type="match status" value="1"/>
</dbReference>
<proteinExistence type="predicted"/>
<dbReference type="InterPro" id="IPR029021">
    <property type="entry name" value="Prot-tyrosine_phosphatase-like"/>
</dbReference>
<sequence length="56" mass="6324">ELSAVGTKQSKRAAENPENRAKNRFTNVLPYDHSRVKLDCIDGNPNSDYINANYMP</sequence>
<dbReference type="SUPFAM" id="SSF52799">
    <property type="entry name" value="(Phosphotyrosine protein) phosphatases II"/>
    <property type="match status" value="1"/>
</dbReference>
<dbReference type="PANTHER" id="PTHR46957">
    <property type="entry name" value="CYTOKINE RECEPTOR"/>
    <property type="match status" value="1"/>
</dbReference>
<dbReference type="AlphaFoldDB" id="A0AAD1RXI9"/>
<feature type="compositionally biased region" description="Basic and acidic residues" evidence="1">
    <location>
        <begin position="12"/>
        <end position="21"/>
    </location>
</feature>
<feature type="non-terminal residue" evidence="3">
    <location>
        <position position="1"/>
    </location>
</feature>
<dbReference type="Pfam" id="PF00102">
    <property type="entry name" value="Y_phosphatase"/>
    <property type="match status" value="1"/>
</dbReference>
<dbReference type="GO" id="GO:0043235">
    <property type="term" value="C:receptor complex"/>
    <property type="evidence" value="ECO:0007669"/>
    <property type="project" value="TreeGrafter"/>
</dbReference>
<dbReference type="Gene3D" id="3.90.190.10">
    <property type="entry name" value="Protein tyrosine phosphatase superfamily"/>
    <property type="match status" value="1"/>
</dbReference>
<gene>
    <name evidence="3" type="ORF">PECUL_23A056806</name>
</gene>
<feature type="region of interest" description="Disordered" evidence="1">
    <location>
        <begin position="1"/>
        <end position="23"/>
    </location>
</feature>
<dbReference type="InterPro" id="IPR000242">
    <property type="entry name" value="PTP_cat"/>
</dbReference>
<dbReference type="InterPro" id="IPR050713">
    <property type="entry name" value="RTP_Phos/Ushers"/>
</dbReference>
<evidence type="ECO:0000313" key="4">
    <source>
        <dbReference type="Proteomes" id="UP001295444"/>
    </source>
</evidence>
<feature type="domain" description="Tyrosine-protein phosphatase" evidence="2">
    <location>
        <begin position="1"/>
        <end position="56"/>
    </location>
</feature>
<keyword evidence="4" id="KW-1185">Reference proteome</keyword>
<evidence type="ECO:0000259" key="2">
    <source>
        <dbReference type="PROSITE" id="PS50055"/>
    </source>
</evidence>
<name>A0AAD1RXI9_PELCU</name>
<accession>A0AAD1RXI9</accession>